<protein>
    <submittedName>
        <fullName evidence="1">Uncharacterized protein</fullName>
    </submittedName>
</protein>
<evidence type="ECO:0000313" key="1">
    <source>
        <dbReference type="EMBL" id="CAL1676590.1"/>
    </source>
</evidence>
<evidence type="ECO:0000313" key="2">
    <source>
        <dbReference type="Proteomes" id="UP001497644"/>
    </source>
</evidence>
<dbReference type="AlphaFoldDB" id="A0AAV2N9Y8"/>
<sequence length="81" mass="8542">MPDVRTYACRNRASAVPGARLTSLIKAAGISVAMSTNNGYGHGRAAENCGPKNTATAKCKRAATRALILFRSGFFPVVRNS</sequence>
<accession>A0AAV2N9Y8</accession>
<proteinExistence type="predicted"/>
<reference evidence="1" key="1">
    <citation type="submission" date="2024-04" db="EMBL/GenBank/DDBJ databases">
        <authorList>
            <consortium name="Molecular Ecology Group"/>
        </authorList>
    </citation>
    <scope>NUCLEOTIDE SEQUENCE</scope>
</reference>
<name>A0AAV2N9Y8_9HYME</name>
<gene>
    <name evidence="1" type="ORF">LPLAT_LOCUS2747</name>
</gene>
<keyword evidence="2" id="KW-1185">Reference proteome</keyword>
<organism evidence="1 2">
    <name type="scientific">Lasius platythorax</name>
    <dbReference type="NCBI Taxonomy" id="488582"/>
    <lineage>
        <taxon>Eukaryota</taxon>
        <taxon>Metazoa</taxon>
        <taxon>Ecdysozoa</taxon>
        <taxon>Arthropoda</taxon>
        <taxon>Hexapoda</taxon>
        <taxon>Insecta</taxon>
        <taxon>Pterygota</taxon>
        <taxon>Neoptera</taxon>
        <taxon>Endopterygota</taxon>
        <taxon>Hymenoptera</taxon>
        <taxon>Apocrita</taxon>
        <taxon>Aculeata</taxon>
        <taxon>Formicoidea</taxon>
        <taxon>Formicidae</taxon>
        <taxon>Formicinae</taxon>
        <taxon>Lasius</taxon>
        <taxon>Lasius</taxon>
    </lineage>
</organism>
<dbReference type="EMBL" id="OZ034835">
    <property type="protein sequence ID" value="CAL1676590.1"/>
    <property type="molecule type" value="Genomic_DNA"/>
</dbReference>
<dbReference type="Proteomes" id="UP001497644">
    <property type="component" value="Chromosome 12"/>
</dbReference>